<evidence type="ECO:0000313" key="2">
    <source>
        <dbReference type="Proteomes" id="UP000468327"/>
    </source>
</evidence>
<dbReference type="EMBL" id="WPOC01000013">
    <property type="protein sequence ID" value="MVN15524.1"/>
    <property type="molecule type" value="Genomic_DNA"/>
</dbReference>
<accession>A0A6N8IHZ3</accession>
<keyword evidence="2" id="KW-1185">Reference proteome</keyword>
<evidence type="ECO:0000313" key="1">
    <source>
        <dbReference type="EMBL" id="MVN15524.1"/>
    </source>
</evidence>
<reference evidence="1 2" key="1">
    <citation type="submission" date="2019-11" db="EMBL/GenBank/DDBJ databases">
        <title>Whole genome shotgun sequencing (WGS) data from Adlercreutzia equolifaciens ResAG-91, Eggerthella lenta MRI-F36, MRI-F37, MRI-F40, ResAG-49, ResAG-88, ResAG-121, ResAG-145, and Gordonibacter sp. ResAG-5, ResAG-26, ResAG-43, ResAG-50, ResAG-59.</title>
        <authorList>
            <person name="Stoll D.A."/>
            <person name="Danylec N."/>
            <person name="Franz C.M.A.P."/>
            <person name="Huch M."/>
        </authorList>
    </citation>
    <scope>NUCLEOTIDE SEQUENCE [LARGE SCALE GENOMIC DNA]</scope>
    <source>
        <strain evidence="1 2">ResAG-59</strain>
    </source>
</reference>
<comment type="caution">
    <text evidence="1">The sequence shown here is derived from an EMBL/GenBank/DDBJ whole genome shotgun (WGS) entry which is preliminary data.</text>
</comment>
<protein>
    <submittedName>
        <fullName evidence="1">Uncharacterized protein</fullName>
    </submittedName>
</protein>
<organism evidence="1 2">
    <name type="scientific">Gordonibacter urolithinfaciens</name>
    <dbReference type="NCBI Taxonomy" id="1335613"/>
    <lineage>
        <taxon>Bacteria</taxon>
        <taxon>Bacillati</taxon>
        <taxon>Actinomycetota</taxon>
        <taxon>Coriobacteriia</taxon>
        <taxon>Eggerthellales</taxon>
        <taxon>Eggerthellaceae</taxon>
        <taxon>Gordonibacter</taxon>
    </lineage>
</organism>
<dbReference type="RefSeq" id="WP_087193158.1">
    <property type="nucleotide sequence ID" value="NZ_DBFAKL010000063.1"/>
</dbReference>
<proteinExistence type="predicted"/>
<dbReference type="AlphaFoldDB" id="A0A6N8IHZ3"/>
<dbReference type="Proteomes" id="UP000468327">
    <property type="component" value="Unassembled WGS sequence"/>
</dbReference>
<name>A0A6N8IHZ3_9ACTN</name>
<gene>
    <name evidence="1" type="ORF">GO738_09260</name>
</gene>
<sequence length="216" mass="23839">MRKELPNQESLFDSIPASDRLYGVGDRLYRLVLDSVRPIVVTEAFECRDCDDPLGGRTFRYHSNQEGGGNWTFGKGDVGVNVFESRADAEAQGVRNIREMGVDVVPAASIAPSEWLALEENGASFGRARPLYACCGLVGGTFVFRKGWHAYCFLDAYPDEKAARRAYGKALAEVRGFRGMSVSEAGFRSEDMYGRGDGRWASAEYAYNNWFGGLGL</sequence>